<dbReference type="Proteomes" id="UP000632377">
    <property type="component" value="Unassembled WGS sequence"/>
</dbReference>
<comment type="caution">
    <text evidence="2">The sequence shown here is derived from an EMBL/GenBank/DDBJ whole genome shotgun (WGS) entry which is preliminary data.</text>
</comment>
<proteinExistence type="predicted"/>
<keyword evidence="3" id="KW-1185">Reference proteome</keyword>
<keyword evidence="1" id="KW-0446">Lipid-binding</keyword>
<evidence type="ECO:0000313" key="2">
    <source>
        <dbReference type="EMBL" id="MBL4935357.1"/>
    </source>
</evidence>
<dbReference type="NCBIfam" id="TIGR00762">
    <property type="entry name" value="DegV"/>
    <property type="match status" value="1"/>
</dbReference>
<organism evidence="2 3">
    <name type="scientific">Clostridium rhizosphaerae</name>
    <dbReference type="NCBI Taxonomy" id="2803861"/>
    <lineage>
        <taxon>Bacteria</taxon>
        <taxon>Bacillati</taxon>
        <taxon>Bacillota</taxon>
        <taxon>Clostridia</taxon>
        <taxon>Eubacteriales</taxon>
        <taxon>Clostridiaceae</taxon>
        <taxon>Clostridium</taxon>
    </lineage>
</organism>
<dbReference type="EMBL" id="JAESWC010000002">
    <property type="protein sequence ID" value="MBL4935357.1"/>
    <property type="molecule type" value="Genomic_DNA"/>
</dbReference>
<accession>A0ABS1T7P0</accession>
<name>A0ABS1T7P0_9CLOT</name>
<dbReference type="Gene3D" id="3.30.1180.10">
    <property type="match status" value="1"/>
</dbReference>
<dbReference type="PANTHER" id="PTHR33434:SF2">
    <property type="entry name" value="FATTY ACID-BINDING PROTEIN TM_1468"/>
    <property type="match status" value="1"/>
</dbReference>
<evidence type="ECO:0000313" key="3">
    <source>
        <dbReference type="Proteomes" id="UP000632377"/>
    </source>
</evidence>
<dbReference type="PANTHER" id="PTHR33434">
    <property type="entry name" value="DEGV DOMAIN-CONTAINING PROTEIN DR_1986-RELATED"/>
    <property type="match status" value="1"/>
</dbReference>
<protein>
    <submittedName>
        <fullName evidence="2">DegV family protein</fullName>
    </submittedName>
</protein>
<dbReference type="Pfam" id="PF02645">
    <property type="entry name" value="DegV"/>
    <property type="match status" value="1"/>
</dbReference>
<dbReference type="InterPro" id="IPR050270">
    <property type="entry name" value="DegV_domain_contain"/>
</dbReference>
<sequence length="279" mass="31155">MEKIKIITDSTADLPLEIIRKYDIEVIPLTVHFGDESYRDGIDIDIKEFLNKIKISEEFPTTSQINPNMFYDCYNKYLKEGYKILSIHLSSKLSGTYQSACIAKNMLESDDIIIIDSLNVTSGLGILVLKACRLIEEGNSLIEVEREIKGLIPHIRSALAFESLENLVKGGRLSKTAGTIGSILGIKPIIEIRDGELVVKDKVRGTKKAIKNILKYLEGYGIKSGEPCMILQAENKEIRDALKENMLERKKEFIECEVGCVVGTHSGIGACGIFFIENH</sequence>
<dbReference type="Gene3D" id="3.40.50.10170">
    <property type="match status" value="1"/>
</dbReference>
<evidence type="ECO:0000256" key="1">
    <source>
        <dbReference type="ARBA" id="ARBA00023121"/>
    </source>
</evidence>
<dbReference type="RefSeq" id="WP_202747951.1">
    <property type="nucleotide sequence ID" value="NZ_JAESWC010000002.1"/>
</dbReference>
<dbReference type="InterPro" id="IPR043168">
    <property type="entry name" value="DegV_C"/>
</dbReference>
<dbReference type="PROSITE" id="PS51482">
    <property type="entry name" value="DEGV"/>
    <property type="match status" value="1"/>
</dbReference>
<reference evidence="2 3" key="1">
    <citation type="submission" date="2021-01" db="EMBL/GenBank/DDBJ databases">
        <title>Genome public.</title>
        <authorList>
            <person name="Liu C."/>
            <person name="Sun Q."/>
        </authorList>
    </citation>
    <scope>NUCLEOTIDE SEQUENCE [LARGE SCALE GENOMIC DNA]</scope>
    <source>
        <strain evidence="2 3">YIM B02515</strain>
    </source>
</reference>
<dbReference type="SUPFAM" id="SSF82549">
    <property type="entry name" value="DAK1/DegV-like"/>
    <property type="match status" value="1"/>
</dbReference>
<dbReference type="InterPro" id="IPR003797">
    <property type="entry name" value="DegV"/>
</dbReference>
<gene>
    <name evidence="2" type="ORF">JK636_06250</name>
</gene>